<dbReference type="Proteomes" id="UP001652620">
    <property type="component" value="Chromosome 4"/>
</dbReference>
<dbReference type="Pfam" id="PF14880">
    <property type="entry name" value="COX14"/>
    <property type="match status" value="1"/>
</dbReference>
<protein>
    <submittedName>
        <fullName evidence="7">Uncharacterized protein LOC105232046</fullName>
    </submittedName>
</protein>
<dbReference type="GO" id="GO:0016020">
    <property type="term" value="C:membrane"/>
    <property type="evidence" value="ECO:0007669"/>
    <property type="project" value="UniProtKB-SubCell"/>
</dbReference>
<dbReference type="OrthoDB" id="7961613at2759"/>
<dbReference type="AlphaFoldDB" id="A0A6I9W4U1"/>
<evidence type="ECO:0000256" key="1">
    <source>
        <dbReference type="ARBA" id="ARBA00004167"/>
    </source>
</evidence>
<keyword evidence="3 5" id="KW-1133">Transmembrane helix</keyword>
<name>A0A6I9W4U1_BACDO</name>
<reference evidence="7" key="1">
    <citation type="submission" date="2025-08" db="UniProtKB">
        <authorList>
            <consortium name="RefSeq"/>
        </authorList>
    </citation>
    <scope>IDENTIFICATION</scope>
    <source>
        <tissue evidence="7">Adult</tissue>
    </source>
</reference>
<organism evidence="6 7">
    <name type="scientific">Bactrocera dorsalis</name>
    <name type="common">Oriental fruit fly</name>
    <name type="synonym">Dacus dorsalis</name>
    <dbReference type="NCBI Taxonomy" id="27457"/>
    <lineage>
        <taxon>Eukaryota</taxon>
        <taxon>Metazoa</taxon>
        <taxon>Ecdysozoa</taxon>
        <taxon>Arthropoda</taxon>
        <taxon>Hexapoda</taxon>
        <taxon>Insecta</taxon>
        <taxon>Pterygota</taxon>
        <taxon>Neoptera</taxon>
        <taxon>Endopterygota</taxon>
        <taxon>Diptera</taxon>
        <taxon>Brachycera</taxon>
        <taxon>Muscomorpha</taxon>
        <taxon>Tephritoidea</taxon>
        <taxon>Tephritidae</taxon>
        <taxon>Bactrocera</taxon>
        <taxon>Bactrocera</taxon>
    </lineage>
</organism>
<evidence type="ECO:0000256" key="2">
    <source>
        <dbReference type="ARBA" id="ARBA00022692"/>
    </source>
</evidence>
<proteinExistence type="predicted"/>
<evidence type="ECO:0000256" key="3">
    <source>
        <dbReference type="ARBA" id="ARBA00022989"/>
    </source>
</evidence>
<dbReference type="OMA" id="VLGMRYY"/>
<evidence type="ECO:0000256" key="5">
    <source>
        <dbReference type="SAM" id="Phobius"/>
    </source>
</evidence>
<evidence type="ECO:0000256" key="4">
    <source>
        <dbReference type="ARBA" id="ARBA00023136"/>
    </source>
</evidence>
<dbReference type="InParanoid" id="A0A6I9W4U1"/>
<keyword evidence="2 5" id="KW-0812">Transmembrane</keyword>
<feature type="transmembrane region" description="Helical" evidence="5">
    <location>
        <begin position="18"/>
        <end position="36"/>
    </location>
</feature>
<comment type="subcellular location">
    <subcellularLocation>
        <location evidence="1">Membrane</location>
        <topology evidence="1">Single-pass membrane protein</topology>
    </subcellularLocation>
</comment>
<accession>A0A6I9W4U1</accession>
<dbReference type="GeneID" id="105232046"/>
<keyword evidence="6" id="KW-1185">Reference proteome</keyword>
<sequence length="70" mass="8159">MQKKRVRVNNILDKLHRGVVYTCIGVTLYGTFLLGMRVHRYLTVVRPQRQAEQLKMIEEEGLDKAKTITT</sequence>
<gene>
    <name evidence="7" type="primary">LOC105232046</name>
</gene>
<dbReference type="RefSeq" id="XP_011211920.1">
    <property type="nucleotide sequence ID" value="XM_011213618.4"/>
</dbReference>
<evidence type="ECO:0000313" key="6">
    <source>
        <dbReference type="Proteomes" id="UP001652620"/>
    </source>
</evidence>
<keyword evidence="4 5" id="KW-0472">Membrane</keyword>
<dbReference type="KEGG" id="bdr:105232046"/>
<dbReference type="InterPro" id="IPR029208">
    <property type="entry name" value="COX14"/>
</dbReference>
<dbReference type="FunCoup" id="A0A6I9W4U1">
    <property type="interactions" value="4"/>
</dbReference>
<evidence type="ECO:0000313" key="7">
    <source>
        <dbReference type="RefSeq" id="XP_011211920.1"/>
    </source>
</evidence>